<dbReference type="SUPFAM" id="SSF50891">
    <property type="entry name" value="Cyclophilin-like"/>
    <property type="match status" value="1"/>
</dbReference>
<dbReference type="SUPFAM" id="SSF160467">
    <property type="entry name" value="PH0987 N-terminal domain-like"/>
    <property type="match status" value="1"/>
</dbReference>
<dbReference type="SMART" id="SM00796">
    <property type="entry name" value="AHS1"/>
    <property type="match status" value="1"/>
</dbReference>
<dbReference type="Gene3D" id="3.30.1360.40">
    <property type="match status" value="1"/>
</dbReference>
<proteinExistence type="predicted"/>
<evidence type="ECO:0000256" key="3">
    <source>
        <dbReference type="ARBA" id="ARBA00022840"/>
    </source>
</evidence>
<dbReference type="NCBIfam" id="TIGR00370">
    <property type="entry name" value="5-oxoprolinase subunit PxpB"/>
    <property type="match status" value="1"/>
</dbReference>
<evidence type="ECO:0000256" key="2">
    <source>
        <dbReference type="ARBA" id="ARBA00022801"/>
    </source>
</evidence>
<dbReference type="RefSeq" id="WP_344766003.1">
    <property type="nucleotide sequence ID" value="NZ_BAABAK010000005.1"/>
</dbReference>
<dbReference type="PANTHER" id="PTHR34698">
    <property type="entry name" value="5-OXOPROLINASE SUBUNIT B"/>
    <property type="match status" value="1"/>
</dbReference>
<reference evidence="6" key="1">
    <citation type="journal article" date="2019" name="Int. J. Syst. Evol. Microbiol.">
        <title>The Global Catalogue of Microorganisms (GCM) 10K type strain sequencing project: providing services to taxonomists for standard genome sequencing and annotation.</title>
        <authorList>
            <consortium name="The Broad Institute Genomics Platform"/>
            <consortium name="The Broad Institute Genome Sequencing Center for Infectious Disease"/>
            <person name="Wu L."/>
            <person name="Ma J."/>
        </authorList>
    </citation>
    <scope>NUCLEOTIDE SEQUENCE [LARGE SCALE GENOMIC DNA]</scope>
    <source>
        <strain evidence="6">JCM 17338</strain>
    </source>
</reference>
<evidence type="ECO:0000259" key="4">
    <source>
        <dbReference type="SMART" id="SM00796"/>
    </source>
</evidence>
<keyword evidence="3" id="KW-0067">ATP-binding</keyword>
<protein>
    <submittedName>
        <fullName evidence="5">5-oxoprolinase subunit PxpB</fullName>
    </submittedName>
</protein>
<dbReference type="InterPro" id="IPR003833">
    <property type="entry name" value="CT_C_D"/>
</dbReference>
<evidence type="ECO:0000313" key="6">
    <source>
        <dbReference type="Proteomes" id="UP001501081"/>
    </source>
</evidence>
<sequence>MTKTFISDSPMRIYALSEKSVTIEFGDTISKDLSDTIAAFNEVILRNPFSGLNSTVPGYCTLSIFYDPVLVNASALSGETCFEKVSAYVNLLSLKEKNDATFLSDHVIIPVCYDEQFGPDISEVANINNLSKAEVIQLHTAVEYRVFMIGFVPGFAYLGGMDERLSTPRKQFPNPRIAPGSVGIAGGQTGIYPMETPGGWQIIGRTPIKMFDAAREIPSFLKAGDQVVFKSISAKAFNDLVEV</sequence>
<accession>A0ABP7PA16</accession>
<dbReference type="PANTHER" id="PTHR34698:SF2">
    <property type="entry name" value="5-OXOPROLINASE SUBUNIT B"/>
    <property type="match status" value="1"/>
</dbReference>
<dbReference type="EMBL" id="BAABAK010000005">
    <property type="protein sequence ID" value="GAA3962189.1"/>
    <property type="molecule type" value="Genomic_DNA"/>
</dbReference>
<comment type="caution">
    <text evidence="5">The sequence shown here is derived from an EMBL/GenBank/DDBJ whole genome shotgun (WGS) entry which is preliminary data.</text>
</comment>
<keyword evidence="1" id="KW-0547">Nucleotide-binding</keyword>
<name>A0ABP7PA16_9SPHI</name>
<evidence type="ECO:0000256" key="1">
    <source>
        <dbReference type="ARBA" id="ARBA00022741"/>
    </source>
</evidence>
<gene>
    <name evidence="5" type="primary">pxpB</name>
    <name evidence="5" type="ORF">GCM10022246_14230</name>
</gene>
<keyword evidence="2" id="KW-0378">Hydrolase</keyword>
<dbReference type="Gene3D" id="2.40.100.10">
    <property type="entry name" value="Cyclophilin-like"/>
    <property type="match status" value="1"/>
</dbReference>
<dbReference type="InterPro" id="IPR029000">
    <property type="entry name" value="Cyclophilin-like_dom_sf"/>
</dbReference>
<dbReference type="Proteomes" id="UP001501081">
    <property type="component" value="Unassembled WGS sequence"/>
</dbReference>
<dbReference type="InterPro" id="IPR010016">
    <property type="entry name" value="PxpB"/>
</dbReference>
<feature type="domain" description="Carboxyltransferase" evidence="4">
    <location>
        <begin position="11"/>
        <end position="221"/>
    </location>
</feature>
<organism evidence="5 6">
    <name type="scientific">Pedobacter ginsengiterrae</name>
    <dbReference type="NCBI Taxonomy" id="871696"/>
    <lineage>
        <taxon>Bacteria</taxon>
        <taxon>Pseudomonadati</taxon>
        <taxon>Bacteroidota</taxon>
        <taxon>Sphingobacteriia</taxon>
        <taxon>Sphingobacteriales</taxon>
        <taxon>Sphingobacteriaceae</taxon>
        <taxon>Pedobacter</taxon>
    </lineage>
</organism>
<evidence type="ECO:0000313" key="5">
    <source>
        <dbReference type="EMBL" id="GAA3962189.1"/>
    </source>
</evidence>
<dbReference type="Pfam" id="PF02682">
    <property type="entry name" value="CT_C_D"/>
    <property type="match status" value="1"/>
</dbReference>
<keyword evidence="6" id="KW-1185">Reference proteome</keyword>